<reference evidence="3" key="1">
    <citation type="submission" date="2016-10" db="EMBL/GenBank/DDBJ databases">
        <authorList>
            <person name="Varghese N."/>
            <person name="Submissions S."/>
        </authorList>
    </citation>
    <scope>NUCLEOTIDE SEQUENCE [LARGE SCALE GENOMIC DNA]</scope>
    <source>
        <strain evidence="3">IBRC-M 10043</strain>
    </source>
</reference>
<evidence type="ECO:0000313" key="2">
    <source>
        <dbReference type="EMBL" id="SEP26241.1"/>
    </source>
</evidence>
<name>A0A1H8WF28_9EURY</name>
<evidence type="ECO:0000313" key="3">
    <source>
        <dbReference type="Proteomes" id="UP000198775"/>
    </source>
</evidence>
<dbReference type="RefSeq" id="WP_170845548.1">
    <property type="nucleotide sequence ID" value="NZ_FOCX01000057.1"/>
</dbReference>
<gene>
    <name evidence="2" type="ORF">SAMN05216388_10579</name>
</gene>
<feature type="domain" description="Transposase IS4-like" evidence="1">
    <location>
        <begin position="317"/>
        <end position="545"/>
    </location>
</feature>
<keyword evidence="3" id="KW-1185">Reference proteome</keyword>
<dbReference type="GO" id="GO:0003677">
    <property type="term" value="F:DNA binding"/>
    <property type="evidence" value="ECO:0007669"/>
    <property type="project" value="InterPro"/>
</dbReference>
<protein>
    <submittedName>
        <fullName evidence="2">Transposase domain</fullName>
    </submittedName>
</protein>
<dbReference type="AlphaFoldDB" id="A0A1H8WF28"/>
<dbReference type="GO" id="GO:0004803">
    <property type="term" value="F:transposase activity"/>
    <property type="evidence" value="ECO:0007669"/>
    <property type="project" value="InterPro"/>
</dbReference>
<dbReference type="Pfam" id="PF01609">
    <property type="entry name" value="DDE_Tnp_1"/>
    <property type="match status" value="1"/>
</dbReference>
<dbReference type="EMBL" id="FOCX01000057">
    <property type="protein sequence ID" value="SEP26241.1"/>
    <property type="molecule type" value="Genomic_DNA"/>
</dbReference>
<accession>A0A1H8WF28</accession>
<sequence>MTEEDDGDGGTKIEPVALTHILADLMQEHYPQDGSLSPEELDNRRSVGGLLGELHKIQFAIRDDEVMNFLDDLSFDGSILFYLDGATDGQVQEQTERIEEFPDFWESLSEKEKKVCRVVVLQKAHDVSFRGIARHLSDRPEIVEEIGFEDGLPHHSTLSRHRDFDDEEEKILDDIAQHARHGAIRTGRPIPPTLVDEYGVGSVDTAEISTDEKMALAEDRVRSLFDDLLPHIGFDRDPSAANYQVPTTGFYALLAHLALEQTYAETGVRTFRWMDPQPTIPEAKTLFRYIREYSVEEIDEKFAAATEAFLARTSPPSPVHLAYDLTDVRWYGDDTNRWPSGTYPKDNSSSAWQFAILSAVGDDYRYILGALPLREESHLSGYLRRFLRRAINRFKLEIGRVYLDSQMYQEDVVDALRAVGVDYLIQAKDTGAISDLLDRAPPDESATETQISFKDYPSARRPNAFAYPIPPEEVGGRNQKRDHTAFLTDMDVHSRDLRGLSYQFRSRWNIETSIRELKNRFHGRLQASDGEVRAWFFCTAALFYNIYTYLNSTPVILSRDDVRLTGAEVLHVLRETTYSDYPEP</sequence>
<proteinExistence type="predicted"/>
<dbReference type="OrthoDB" id="226336at2157"/>
<evidence type="ECO:0000259" key="1">
    <source>
        <dbReference type="Pfam" id="PF01609"/>
    </source>
</evidence>
<dbReference type="GO" id="GO:0006313">
    <property type="term" value="P:DNA transposition"/>
    <property type="evidence" value="ECO:0007669"/>
    <property type="project" value="InterPro"/>
</dbReference>
<organism evidence="2 3">
    <name type="scientific">Halorientalis persicus</name>
    <dbReference type="NCBI Taxonomy" id="1367881"/>
    <lineage>
        <taxon>Archaea</taxon>
        <taxon>Methanobacteriati</taxon>
        <taxon>Methanobacteriota</taxon>
        <taxon>Stenosarchaea group</taxon>
        <taxon>Halobacteria</taxon>
        <taxon>Halobacteriales</taxon>
        <taxon>Haloarculaceae</taxon>
        <taxon>Halorientalis</taxon>
    </lineage>
</organism>
<dbReference type="Proteomes" id="UP000198775">
    <property type="component" value="Unassembled WGS sequence"/>
</dbReference>
<dbReference type="InterPro" id="IPR002559">
    <property type="entry name" value="Transposase_11"/>
</dbReference>